<dbReference type="Proteomes" id="UP000254741">
    <property type="component" value="Unassembled WGS sequence"/>
</dbReference>
<evidence type="ECO:0000313" key="2">
    <source>
        <dbReference type="EMBL" id="SUG46621.1"/>
    </source>
</evidence>
<gene>
    <name evidence="2" type="ORF">NCTC8297_01856</name>
</gene>
<dbReference type="AlphaFoldDB" id="A0A379T8D6"/>
<dbReference type="EMBL" id="UGXG01000002">
    <property type="protein sequence ID" value="SUG46621.1"/>
    <property type="molecule type" value="Genomic_DNA"/>
</dbReference>
<accession>A0A379T8D6</accession>
<feature type="region of interest" description="Disordered" evidence="1">
    <location>
        <begin position="41"/>
        <end position="61"/>
    </location>
</feature>
<reference evidence="2 3" key="1">
    <citation type="submission" date="2018-06" db="EMBL/GenBank/DDBJ databases">
        <authorList>
            <consortium name="Pathogen Informatics"/>
            <person name="Doyle S."/>
        </authorList>
    </citation>
    <scope>NUCLEOTIDE SEQUENCE [LARGE SCALE GENOMIC DNA]</scope>
    <source>
        <strain evidence="2 3">NCTC8297</strain>
    </source>
</reference>
<name>A0A379T8D6_SALER</name>
<sequence length="61" mass="6918">MDNQINRNTMHIIFKTTFIFKTAPEAGGFKEFQETRDNAACDINPAKRPPGLTPDRRQIGP</sequence>
<organism evidence="2 3">
    <name type="scientific">Salmonella enterica subsp. arizonae</name>
    <dbReference type="NCBI Taxonomy" id="59203"/>
    <lineage>
        <taxon>Bacteria</taxon>
        <taxon>Pseudomonadati</taxon>
        <taxon>Pseudomonadota</taxon>
        <taxon>Gammaproteobacteria</taxon>
        <taxon>Enterobacterales</taxon>
        <taxon>Enterobacteriaceae</taxon>
        <taxon>Salmonella</taxon>
    </lineage>
</organism>
<evidence type="ECO:0000256" key="1">
    <source>
        <dbReference type="SAM" id="MobiDB-lite"/>
    </source>
</evidence>
<evidence type="ECO:0000313" key="3">
    <source>
        <dbReference type="Proteomes" id="UP000254741"/>
    </source>
</evidence>
<protein>
    <submittedName>
        <fullName evidence="2">Uncharacterized protein</fullName>
    </submittedName>
</protein>
<proteinExistence type="predicted"/>